<reference evidence="3 4" key="1">
    <citation type="submission" date="2024-10" db="EMBL/GenBank/DDBJ databases">
        <title>The Natural Products Discovery Center: Release of the First 8490 Sequenced Strains for Exploring Actinobacteria Biosynthetic Diversity.</title>
        <authorList>
            <person name="Kalkreuter E."/>
            <person name="Kautsar S.A."/>
            <person name="Yang D."/>
            <person name="Bader C.D."/>
            <person name="Teijaro C.N."/>
            <person name="Fluegel L."/>
            <person name="Davis C.M."/>
            <person name="Simpson J.R."/>
            <person name="Lauterbach L."/>
            <person name="Steele A.D."/>
            <person name="Gui C."/>
            <person name="Meng S."/>
            <person name="Li G."/>
            <person name="Viehrig K."/>
            <person name="Ye F."/>
            <person name="Su P."/>
            <person name="Kiefer A.F."/>
            <person name="Nichols A."/>
            <person name="Cepeda A.J."/>
            <person name="Yan W."/>
            <person name="Fan B."/>
            <person name="Jiang Y."/>
            <person name="Adhikari A."/>
            <person name="Zheng C.-J."/>
            <person name="Schuster L."/>
            <person name="Cowan T.M."/>
            <person name="Smanski M.J."/>
            <person name="Chevrette M.G."/>
            <person name="De Carvalho L.P.S."/>
            <person name="Shen B."/>
        </authorList>
    </citation>
    <scope>NUCLEOTIDE SEQUENCE [LARGE SCALE GENOMIC DNA]</scope>
    <source>
        <strain evidence="3 4">NPDC001650</strain>
    </source>
</reference>
<feature type="domain" description="Polynucleotide kinase-phosphatase ligase" evidence="2">
    <location>
        <begin position="701"/>
        <end position="894"/>
    </location>
</feature>
<proteinExistence type="predicted"/>
<gene>
    <name evidence="3" type="ORF">ACFYZM_05600</name>
</gene>
<dbReference type="Gene3D" id="3.30.470.30">
    <property type="entry name" value="DNA ligase/mRNA capping enzyme"/>
    <property type="match status" value="2"/>
</dbReference>
<name>A0ABW6TT10_9ACTN</name>
<accession>A0ABW6TT10</accession>
<evidence type="ECO:0000313" key="3">
    <source>
        <dbReference type="EMBL" id="MFF4215740.1"/>
    </source>
</evidence>
<dbReference type="Pfam" id="PF00149">
    <property type="entry name" value="Metallophos"/>
    <property type="match status" value="1"/>
</dbReference>
<dbReference type="SUPFAM" id="SSF56300">
    <property type="entry name" value="Metallo-dependent phosphatases"/>
    <property type="match status" value="1"/>
</dbReference>
<organism evidence="3 4">
    <name type="scientific">Streptomyces nondiastaticus</name>
    <dbReference type="NCBI Taxonomy" id="3154512"/>
    <lineage>
        <taxon>Bacteria</taxon>
        <taxon>Bacillati</taxon>
        <taxon>Actinomycetota</taxon>
        <taxon>Actinomycetes</taxon>
        <taxon>Kitasatosporales</taxon>
        <taxon>Streptomycetaceae</taxon>
        <taxon>Streptomyces</taxon>
    </lineage>
</organism>
<dbReference type="InterPro" id="IPR050126">
    <property type="entry name" value="Ap4A_hydrolase"/>
</dbReference>
<sequence length="899" mass="98497">MTTTTTTAGAAPAKRTLAVTDLSLVVLIGATGSGKSTFARRHFKPTEVISSDFCRGLVADDENDQSASGDAFDVLHYIAGKRLAAGRLTVVDATNVQAEARRQLVRVAREHDVLPIAIVLDLPEDVCAARNAGRADRAGLPRHVIQRHRRELRRSLRGLEREGFRKVHVLRSAEEAESAEVVLERRYNDLRHLTGPFDIIGDVHGCSSELETLLAKLGYEDGVHPAGRTAVFVGDLVDRGPDSPGVLRRVMGMVASGNALCVPGNHENKLGRWLHGKKVQHTHGLAETIEQLERADAEDPAFRERVREFVDGLVSHYVLDEGKLVVCHAGLPEKYHGRTSGRVRSHALYGDTTGETDEFGLPVRYPWAEDYRGRAAVVYGHTPNPSATWLNNTICLDTGAVFGGKMTALRWPERELVDVAAERVWYEPARPLASDAPGGEDGRPLDLADVTGRRVVETRHMGRVAVKEENAAAALEVMSRFAVDPRLLPYLPPTMAPCATSQEEGYLEHPAEAFAAYRADGVRQVVCEEKHMGSRAVALVCRDADVARERFGATGGVSGALYTRTGRPFFDDPEMTERVLRRLSTTARSAGLWEELETDWLLLDAELMPWSLKAQGLLRHQYAAVGAASGAVFPPALAALESAAERGVDVSGLLDRQRERAADAAAFTEAYRRYCWTTGDSAQGWPGEQEETQSLRRVGSKGTDGLDGIRMAPFQILAVQGRSLAALPHDQQLALIDRMIEAEMYGTEANNGLCAYIPVHMNRLLAPTRRLVVDTEDEASVAAGVQWWLDLTGAGGEGMVVKPLQALVRTGGGRLVQPGVKCRGREYLRIIYGPEYTRPDNLSRLRARHLGHKRSLALREYALGLEALDRLAEGEPLWRVHEAVFGVLALESEPVDPRL</sequence>
<keyword evidence="3" id="KW-0808">Transferase</keyword>
<dbReference type="SUPFAM" id="SSF56091">
    <property type="entry name" value="DNA ligase/mRNA capping enzyme, catalytic domain"/>
    <property type="match status" value="1"/>
</dbReference>
<dbReference type="EMBL" id="JBIAUT010000001">
    <property type="protein sequence ID" value="MFF4215740.1"/>
    <property type="molecule type" value="Genomic_DNA"/>
</dbReference>
<dbReference type="Proteomes" id="UP001602123">
    <property type="component" value="Unassembled WGS sequence"/>
</dbReference>
<dbReference type="PANTHER" id="PTHR42850">
    <property type="entry name" value="METALLOPHOSPHOESTERASE"/>
    <property type="match status" value="1"/>
</dbReference>
<protein>
    <submittedName>
        <fullName evidence="3">Polynucleotide kinase-phosphatase</fullName>
    </submittedName>
</protein>
<comment type="caution">
    <text evidence="3">The sequence shown here is derived from an EMBL/GenBank/DDBJ whole genome shotgun (WGS) entry which is preliminary data.</text>
</comment>
<evidence type="ECO:0000313" key="4">
    <source>
        <dbReference type="Proteomes" id="UP001602123"/>
    </source>
</evidence>
<dbReference type="Gene3D" id="3.60.21.10">
    <property type="match status" value="1"/>
</dbReference>
<dbReference type="InterPro" id="IPR029052">
    <property type="entry name" value="Metallo-depent_PP-like"/>
</dbReference>
<dbReference type="GO" id="GO:0016301">
    <property type="term" value="F:kinase activity"/>
    <property type="evidence" value="ECO:0007669"/>
    <property type="project" value="UniProtKB-KW"/>
</dbReference>
<evidence type="ECO:0000259" key="2">
    <source>
        <dbReference type="Pfam" id="PF16542"/>
    </source>
</evidence>
<dbReference type="InterPro" id="IPR041780">
    <property type="entry name" value="MPP_PrpE-like"/>
</dbReference>
<dbReference type="RefSeq" id="WP_388624788.1">
    <property type="nucleotide sequence ID" value="NZ_JBIAUT010000001.1"/>
</dbReference>
<dbReference type="PANTHER" id="PTHR42850:SF7">
    <property type="entry name" value="BIS(5'-NUCLEOSYL)-TETRAPHOSPHATASE PRPE [ASYMMETRICAL]"/>
    <property type="match status" value="1"/>
</dbReference>
<keyword evidence="4" id="KW-1185">Reference proteome</keyword>
<dbReference type="InterPro" id="IPR004843">
    <property type="entry name" value="Calcineurin-like_PHP"/>
</dbReference>
<dbReference type="Pfam" id="PF16542">
    <property type="entry name" value="PNKP_ligase"/>
    <property type="match status" value="2"/>
</dbReference>
<dbReference type="SUPFAM" id="SSF52540">
    <property type="entry name" value="P-loop containing nucleoside triphosphate hydrolases"/>
    <property type="match status" value="1"/>
</dbReference>
<dbReference type="InterPro" id="IPR024028">
    <property type="entry name" value="PNKP_bac"/>
</dbReference>
<dbReference type="NCBIfam" id="TIGR04075">
    <property type="entry name" value="bacter_Pnkp"/>
    <property type="match status" value="1"/>
</dbReference>
<keyword evidence="3" id="KW-0418">Kinase</keyword>
<dbReference type="InterPro" id="IPR027417">
    <property type="entry name" value="P-loop_NTPase"/>
</dbReference>
<feature type="domain" description="Calcineurin-like phosphoesterase" evidence="1">
    <location>
        <begin position="196"/>
        <end position="384"/>
    </location>
</feature>
<dbReference type="Gene3D" id="3.40.50.300">
    <property type="entry name" value="P-loop containing nucleotide triphosphate hydrolases"/>
    <property type="match status" value="1"/>
</dbReference>
<dbReference type="InterPro" id="IPR032380">
    <property type="entry name" value="PNKP_ligase_dom"/>
</dbReference>
<evidence type="ECO:0000259" key="1">
    <source>
        <dbReference type="Pfam" id="PF00149"/>
    </source>
</evidence>
<dbReference type="CDD" id="cd07423">
    <property type="entry name" value="MPP_Prp_like"/>
    <property type="match status" value="1"/>
</dbReference>
<dbReference type="Pfam" id="PF13671">
    <property type="entry name" value="AAA_33"/>
    <property type="match status" value="1"/>
</dbReference>
<feature type="domain" description="Polynucleotide kinase-phosphatase ligase" evidence="2">
    <location>
        <begin position="473"/>
        <end position="679"/>
    </location>
</feature>